<evidence type="ECO:0000313" key="2">
    <source>
        <dbReference type="EMBL" id="KAJ8882669.1"/>
    </source>
</evidence>
<sequence length="327" mass="37095">MAADQNRILFSTANLRFADGQSRRKYPTRKPAAFLWLSAACPRENALAYFTEAVRSETDYFDAERLRFAGTCLRDLGAWKGWPEFTPNYTQRSVLQSKTNNIALEIHDIIRKRANFYKALLLVALVDRAGSSDDAIEGTDVDTHQDDGQQGRPHFCRVCVERSRCCRAHSLQRDYGAAPADGRVLYRPAIFGRLRLAYTRSPFYWGSGILGWIWNSFTVYITLMLPGLRRRSGVREVLGTMAERLARPPPTKANRVQSPTGSPDFRKWESCRTMPLVGGFSRGSPVYLAPSFRRHSIFTSITLIGSQDLAVKRRPNIFTHFDSTWGT</sequence>
<dbReference type="Proteomes" id="UP001159363">
    <property type="component" value="Chromosome 4"/>
</dbReference>
<organism evidence="2 3">
    <name type="scientific">Dryococelus australis</name>
    <dbReference type="NCBI Taxonomy" id="614101"/>
    <lineage>
        <taxon>Eukaryota</taxon>
        <taxon>Metazoa</taxon>
        <taxon>Ecdysozoa</taxon>
        <taxon>Arthropoda</taxon>
        <taxon>Hexapoda</taxon>
        <taxon>Insecta</taxon>
        <taxon>Pterygota</taxon>
        <taxon>Neoptera</taxon>
        <taxon>Polyneoptera</taxon>
        <taxon>Phasmatodea</taxon>
        <taxon>Verophasmatodea</taxon>
        <taxon>Anareolatae</taxon>
        <taxon>Phasmatidae</taxon>
        <taxon>Eurycanthinae</taxon>
        <taxon>Dryococelus</taxon>
    </lineage>
</organism>
<name>A0ABQ9HEI9_9NEOP</name>
<accession>A0ABQ9HEI9</accession>
<comment type="caution">
    <text evidence="2">The sequence shown here is derived from an EMBL/GenBank/DDBJ whole genome shotgun (WGS) entry which is preliminary data.</text>
</comment>
<evidence type="ECO:0000313" key="3">
    <source>
        <dbReference type="Proteomes" id="UP001159363"/>
    </source>
</evidence>
<feature type="transmembrane region" description="Helical" evidence="1">
    <location>
        <begin position="203"/>
        <end position="225"/>
    </location>
</feature>
<keyword evidence="1" id="KW-0472">Membrane</keyword>
<protein>
    <submittedName>
        <fullName evidence="2">Uncharacterized protein</fullName>
    </submittedName>
</protein>
<gene>
    <name evidence="2" type="ORF">PR048_014481</name>
</gene>
<proteinExistence type="predicted"/>
<keyword evidence="1" id="KW-0812">Transmembrane</keyword>
<evidence type="ECO:0000256" key="1">
    <source>
        <dbReference type="SAM" id="Phobius"/>
    </source>
</evidence>
<keyword evidence="3" id="KW-1185">Reference proteome</keyword>
<reference evidence="2 3" key="1">
    <citation type="submission" date="2023-02" db="EMBL/GenBank/DDBJ databases">
        <title>LHISI_Scaffold_Assembly.</title>
        <authorList>
            <person name="Stuart O.P."/>
            <person name="Cleave R."/>
            <person name="Magrath M.J.L."/>
            <person name="Mikheyev A.S."/>
        </authorList>
    </citation>
    <scope>NUCLEOTIDE SEQUENCE [LARGE SCALE GENOMIC DNA]</scope>
    <source>
        <strain evidence="2">Daus_M_001</strain>
        <tissue evidence="2">Leg muscle</tissue>
    </source>
</reference>
<dbReference type="EMBL" id="JARBHB010000005">
    <property type="protein sequence ID" value="KAJ8882669.1"/>
    <property type="molecule type" value="Genomic_DNA"/>
</dbReference>
<keyword evidence="1" id="KW-1133">Transmembrane helix</keyword>